<proteinExistence type="predicted"/>
<organism evidence="1 2">
    <name type="scientific">Peribacillus frigoritolerans</name>
    <dbReference type="NCBI Taxonomy" id="450367"/>
    <lineage>
        <taxon>Bacteria</taxon>
        <taxon>Bacillati</taxon>
        <taxon>Bacillota</taxon>
        <taxon>Bacilli</taxon>
        <taxon>Bacillales</taxon>
        <taxon>Bacillaceae</taxon>
        <taxon>Peribacillus</taxon>
    </lineage>
</organism>
<evidence type="ECO:0000313" key="2">
    <source>
        <dbReference type="Proteomes" id="UP001238973"/>
    </source>
</evidence>
<dbReference type="AlphaFoldDB" id="A0AAJ1VD17"/>
<gene>
    <name evidence="1" type="ORF">QUF85_06245</name>
</gene>
<evidence type="ECO:0000313" key="1">
    <source>
        <dbReference type="EMBL" id="MDM5282898.1"/>
    </source>
</evidence>
<name>A0AAJ1VD17_9BACI</name>
<dbReference type="InterPro" id="IPR029058">
    <property type="entry name" value="AB_hydrolase_fold"/>
</dbReference>
<sequence>MYVPPKKPLCPSEISPRFEDVTCAKVTLNNGKENSLKLDIYQSSEQSDSGPCIIYIFGGDWLRIHVIGKKSNRVTRKLIVIKVDLTQPLNHRYKHPAALL</sequence>
<dbReference type="Proteomes" id="UP001238973">
    <property type="component" value="Unassembled WGS sequence"/>
</dbReference>
<accession>A0AAJ1VD17</accession>
<comment type="caution">
    <text evidence="1">The sequence shown here is derived from an EMBL/GenBank/DDBJ whole genome shotgun (WGS) entry which is preliminary data.</text>
</comment>
<dbReference type="Gene3D" id="3.40.50.1820">
    <property type="entry name" value="alpha/beta hydrolase"/>
    <property type="match status" value="1"/>
</dbReference>
<dbReference type="RefSeq" id="WP_289349179.1">
    <property type="nucleotide sequence ID" value="NZ_JAUCFI010000003.1"/>
</dbReference>
<reference evidence="1" key="1">
    <citation type="submission" date="2023-06" db="EMBL/GenBank/DDBJ databases">
        <title>Comparative genomics of Bacillaceae isolates and their secondary metabolite potential.</title>
        <authorList>
            <person name="Song L."/>
            <person name="Nielsen L.J."/>
            <person name="Mohite O."/>
            <person name="Xu X."/>
            <person name="Weber T."/>
            <person name="Kovacs A.T."/>
        </authorList>
    </citation>
    <scope>NUCLEOTIDE SEQUENCE</scope>
    <source>
        <strain evidence="1">G1S1</strain>
    </source>
</reference>
<protein>
    <submittedName>
        <fullName evidence="1">Uncharacterized protein</fullName>
    </submittedName>
</protein>
<dbReference type="EMBL" id="JAUCFI010000003">
    <property type="protein sequence ID" value="MDM5282898.1"/>
    <property type="molecule type" value="Genomic_DNA"/>
</dbReference>